<dbReference type="NCBIfam" id="TIGR02069">
    <property type="entry name" value="cyanophycinase"/>
    <property type="match status" value="1"/>
</dbReference>
<reference evidence="9 10" key="1">
    <citation type="journal article" date="2019" name="Int. J. Syst. Evol. Microbiol.">
        <title>The Global Catalogue of Microorganisms (GCM) 10K type strain sequencing project: providing services to taxonomists for standard genome sequencing and annotation.</title>
        <authorList>
            <consortium name="The Broad Institute Genomics Platform"/>
            <consortium name="The Broad Institute Genome Sequencing Center for Infectious Disease"/>
            <person name="Wu L."/>
            <person name="Ma J."/>
        </authorList>
    </citation>
    <scope>NUCLEOTIDE SEQUENCE [LARGE SCALE GENOMIC DNA]</scope>
    <source>
        <strain evidence="9 10">JCM 15503</strain>
    </source>
</reference>
<protein>
    <recommendedName>
        <fullName evidence="5">Cyanophycinase</fullName>
        <ecNumber evidence="4">3.4.15.6</ecNumber>
    </recommendedName>
</protein>
<accession>A0ABN1KAB6</accession>
<dbReference type="InterPro" id="IPR029062">
    <property type="entry name" value="Class_I_gatase-like"/>
</dbReference>
<evidence type="ECO:0000256" key="4">
    <source>
        <dbReference type="ARBA" id="ARBA00013115"/>
    </source>
</evidence>
<evidence type="ECO:0000256" key="5">
    <source>
        <dbReference type="ARBA" id="ARBA00015719"/>
    </source>
</evidence>
<dbReference type="CDD" id="cd03145">
    <property type="entry name" value="GAT1_cyanophycinase"/>
    <property type="match status" value="1"/>
</dbReference>
<dbReference type="Gene3D" id="3.40.50.880">
    <property type="match status" value="1"/>
</dbReference>
<comment type="catalytic activity">
    <reaction evidence="1">
        <text>[L-4-(L-arginin-2-N-yl)aspartate](n) + H2O = [L-4-(L-arginin-2-N-yl)aspartate](n-1) + L-4-(L-arginin-2-N-yl)aspartate</text>
        <dbReference type="Rhea" id="RHEA:12845"/>
        <dbReference type="Rhea" id="RHEA-COMP:13728"/>
        <dbReference type="Rhea" id="RHEA-COMP:13734"/>
        <dbReference type="ChEBI" id="CHEBI:15377"/>
        <dbReference type="ChEBI" id="CHEBI:137986"/>
        <dbReference type="ChEBI" id="CHEBI:137991"/>
        <dbReference type="EC" id="3.4.15.6"/>
    </reaction>
</comment>
<dbReference type="SUPFAM" id="SSF52317">
    <property type="entry name" value="Class I glutamine amidotransferase-like"/>
    <property type="match status" value="1"/>
</dbReference>
<name>A0ABN1KAB6_9BURK</name>
<dbReference type="Pfam" id="PF03575">
    <property type="entry name" value="Peptidase_S51"/>
    <property type="match status" value="1"/>
</dbReference>
<organism evidence="9 10">
    <name type="scientific">Ideonella azotifigens</name>
    <dbReference type="NCBI Taxonomy" id="513160"/>
    <lineage>
        <taxon>Bacteria</taxon>
        <taxon>Pseudomonadati</taxon>
        <taxon>Pseudomonadota</taxon>
        <taxon>Betaproteobacteria</taxon>
        <taxon>Burkholderiales</taxon>
        <taxon>Sphaerotilaceae</taxon>
        <taxon>Ideonella</taxon>
    </lineage>
</organism>
<dbReference type="EC" id="3.4.15.6" evidence="4"/>
<evidence type="ECO:0000256" key="7">
    <source>
        <dbReference type="ARBA" id="ARBA00022801"/>
    </source>
</evidence>
<dbReference type="EMBL" id="BAAAEW010000026">
    <property type="protein sequence ID" value="GAA0759891.1"/>
    <property type="molecule type" value="Genomic_DNA"/>
</dbReference>
<dbReference type="InterPro" id="IPR005320">
    <property type="entry name" value="Peptidase_S51"/>
</dbReference>
<evidence type="ECO:0000256" key="8">
    <source>
        <dbReference type="ARBA" id="ARBA00022825"/>
    </source>
</evidence>
<proteinExistence type="inferred from homology"/>
<evidence type="ECO:0000256" key="6">
    <source>
        <dbReference type="ARBA" id="ARBA00022670"/>
    </source>
</evidence>
<keyword evidence="10" id="KW-1185">Reference proteome</keyword>
<keyword evidence="6" id="KW-0645">Protease</keyword>
<keyword evidence="7" id="KW-0378">Hydrolase</keyword>
<dbReference type="PANTHER" id="PTHR36175:SF1">
    <property type="entry name" value="CYANOPHYCINASE"/>
    <property type="match status" value="1"/>
</dbReference>
<evidence type="ECO:0000313" key="10">
    <source>
        <dbReference type="Proteomes" id="UP001500279"/>
    </source>
</evidence>
<evidence type="ECO:0000256" key="3">
    <source>
        <dbReference type="ARBA" id="ARBA00006534"/>
    </source>
</evidence>
<evidence type="ECO:0000256" key="1">
    <source>
        <dbReference type="ARBA" id="ARBA00001092"/>
    </source>
</evidence>
<comment type="caution">
    <text evidence="9">The sequence shown here is derived from an EMBL/GenBank/DDBJ whole genome shotgun (WGS) entry which is preliminary data.</text>
</comment>
<dbReference type="PANTHER" id="PTHR36175">
    <property type="entry name" value="CYANOPHYCINASE"/>
    <property type="match status" value="1"/>
</dbReference>
<evidence type="ECO:0000256" key="2">
    <source>
        <dbReference type="ARBA" id="ARBA00002039"/>
    </source>
</evidence>
<dbReference type="InterPro" id="IPR011811">
    <property type="entry name" value="Peptidase_S51_cyanophycinase"/>
</dbReference>
<sequence>MSERRKTDKMKQGDSGKRAGRRLLLGGLALGLGLGLGLGLVPTLQAQVQAPSRESVGTVTRAGGITAGAIPFQQVKGYAVVIGGALKDDNDEVWGRLVELAGGRGSRWVVFGTASENPDKTARRIGDLLERRGAVAEQLPVAPALKWVDLDKAVRDPSLLELVKNAKGIFFSGGAQERIVDTFNPGGKPTPMLQAIWDVYRRGGVVAGTSAGAAVMSTVMFRDALSVLSVMKGQLRDGKEVDHGLGFVGPNLFVDQHFLKRGRFGRMIPLMLAKGYKLGLGVDENSAAIVQGDQIEVIGGKGALLVDLADAQTNPQLGALNLTGAKLSYLDRGDHYDLGTRQIAPSERKQRGQKLDPNAPGYKPDFTNEPFYIDMLGDTTVANAMGFLIDSSQKEVRGLAFDPKAQPGDPLPDLGFSFRLYKGKDTLGWYSDEQGGDDYSVVNVYLDLQPVRMARPLFAPWTGR</sequence>
<comment type="similarity">
    <text evidence="3">Belongs to the peptidase S51 family.</text>
</comment>
<evidence type="ECO:0000313" key="9">
    <source>
        <dbReference type="EMBL" id="GAA0759891.1"/>
    </source>
</evidence>
<dbReference type="Proteomes" id="UP001500279">
    <property type="component" value="Unassembled WGS sequence"/>
</dbReference>
<comment type="function">
    <text evidence="2">Exopeptidase that catalyzes the hydrolytic cleavage of multi-L-arginyl-poly-L-aspartic acid (cyanophycin; a water-insoluble reserve polymer) into aspartate-arginine dipeptides.</text>
</comment>
<dbReference type="RefSeq" id="WP_170200860.1">
    <property type="nucleotide sequence ID" value="NZ_BAAAEW010000026.1"/>
</dbReference>
<gene>
    <name evidence="9" type="ORF">GCM10009107_41780</name>
</gene>
<keyword evidence="8" id="KW-0720">Serine protease</keyword>